<proteinExistence type="predicted"/>
<accession>A0A544SZY8</accession>
<evidence type="ECO:0000313" key="1">
    <source>
        <dbReference type="EMBL" id="TQR10773.1"/>
    </source>
</evidence>
<dbReference type="EMBL" id="VDGH01000010">
    <property type="protein sequence ID" value="TQR10773.1"/>
    <property type="molecule type" value="Genomic_DNA"/>
</dbReference>
<keyword evidence="2" id="KW-1185">Reference proteome</keyword>
<name>A0A544SZY8_9BACI</name>
<reference evidence="1 2" key="1">
    <citation type="submission" date="2019-05" db="EMBL/GenBank/DDBJ databases">
        <title>Psychrobacillus vulpis sp. nov., a new species isolated from feces of a red fox that inhabits in The Tablas de Daimiel Natural Park, Albacete, Spain.</title>
        <authorList>
            <person name="Rodriguez M."/>
            <person name="Reina J.C."/>
            <person name="Bejar V."/>
            <person name="Llamas I."/>
        </authorList>
    </citation>
    <scope>NUCLEOTIDE SEQUENCE [LARGE SCALE GENOMIC DNA]</scope>
    <source>
        <strain evidence="1 2">NEAU-3TGS17</strain>
    </source>
</reference>
<organism evidence="1 2">
    <name type="scientific">Psychrobacillus lasiicapitis</name>
    <dbReference type="NCBI Taxonomy" id="1636719"/>
    <lineage>
        <taxon>Bacteria</taxon>
        <taxon>Bacillati</taxon>
        <taxon>Bacillota</taxon>
        <taxon>Bacilli</taxon>
        <taxon>Bacillales</taxon>
        <taxon>Bacillaceae</taxon>
        <taxon>Psychrobacillus</taxon>
    </lineage>
</organism>
<comment type="caution">
    <text evidence="1">The sequence shown here is derived from an EMBL/GenBank/DDBJ whole genome shotgun (WGS) entry which is preliminary data.</text>
</comment>
<dbReference type="RefSeq" id="WP_142540095.1">
    <property type="nucleotide sequence ID" value="NZ_BMIE01000008.1"/>
</dbReference>
<sequence length="192" mass="22842">MELVLIKSYKHLSIYEQDWCAILEENKNRNPFIEYDFVYNWWKLIGENEGVEIYAVKEHNRMIAFFPFQLKKALFGYIVQFLAYKDAYYMDLIALKRDLNRVIMFVFDAIIDQKKSAVFHLHGLVESSGTPAKITNYLQARNMKEQYTRAVTESNDYTRKTIFSTNTIRAKTYRNFLWSKEAVNARSVNRKT</sequence>
<protein>
    <recommendedName>
        <fullName evidence="3">GNAT family N-acetyltransferase</fullName>
    </recommendedName>
</protein>
<dbReference type="AlphaFoldDB" id="A0A544SZY8"/>
<dbReference type="OrthoDB" id="9808976at2"/>
<dbReference type="Proteomes" id="UP000317316">
    <property type="component" value="Unassembled WGS sequence"/>
</dbReference>
<evidence type="ECO:0008006" key="3">
    <source>
        <dbReference type="Google" id="ProtNLM"/>
    </source>
</evidence>
<evidence type="ECO:0000313" key="2">
    <source>
        <dbReference type="Proteomes" id="UP000317316"/>
    </source>
</evidence>
<gene>
    <name evidence="1" type="ORF">FG382_17090</name>
</gene>